<proteinExistence type="predicted"/>
<gene>
    <name evidence="1" type="ORF">VSS37_10425</name>
</gene>
<dbReference type="Proteomes" id="UP001308005">
    <property type="component" value="Unassembled WGS sequence"/>
</dbReference>
<sequence>MSKTTTYAPPATEASSAVVANRWGDPESALEASRLELVYGSQLAHNGQYYEPPIPFEGLARLRRVNPHHSPLPEFVANWVVRYMKPHPLIQRQELRRMLIDYETTGNGFLRRHTDQAGRTVRISHQPTINTRRAADPARYGYLKPDTREFQLFYGVEILHHAQHETLQQMYGTPYWIGAMQSILLGEDVRIFPRLFFKNGGSTGDMVVTSGLTGKEQENVEGIVGKVKGGGRFLRMVFQFSRGKIDEMVKVIPYSTGSDKIDFSKLANLSSDDVLDAWGIRAELVGMTPDTPGGSGDLDKLKRMWHEGGVIPRQQALQDLLEGVLPVPLAFYGYDELDTAYSG</sequence>
<evidence type="ECO:0000313" key="1">
    <source>
        <dbReference type="EMBL" id="MEB4591394.1"/>
    </source>
</evidence>
<dbReference type="EMBL" id="JAYMYJ010000100">
    <property type="protein sequence ID" value="MEB4591394.1"/>
    <property type="molecule type" value="Genomic_DNA"/>
</dbReference>
<evidence type="ECO:0008006" key="3">
    <source>
        <dbReference type="Google" id="ProtNLM"/>
    </source>
</evidence>
<evidence type="ECO:0000313" key="2">
    <source>
        <dbReference type="Proteomes" id="UP001308005"/>
    </source>
</evidence>
<reference evidence="1 2" key="2">
    <citation type="submission" date="2024-01" db="EMBL/GenBank/DDBJ databases">
        <authorList>
            <person name="Xie X."/>
        </authorList>
    </citation>
    <scope>NUCLEOTIDE SEQUENCE [LARGE SCALE GENOMIC DNA]</scope>
    <source>
        <strain evidence="1">SCUT-1</strain>
    </source>
</reference>
<accession>A0ABU6CZ80</accession>
<protein>
    <recommendedName>
        <fullName evidence="3">Phage portal protein</fullName>
    </recommendedName>
</protein>
<name>A0ABU6CZ80_9GAMM</name>
<comment type="caution">
    <text evidence="1">The sequence shown here is derived from an EMBL/GenBank/DDBJ whole genome shotgun (WGS) entry which is preliminary data.</text>
</comment>
<dbReference type="RefSeq" id="WP_324694961.1">
    <property type="nucleotide sequence ID" value="NZ_JAYMYJ010000100.1"/>
</dbReference>
<keyword evidence="2" id="KW-1185">Reference proteome</keyword>
<organism evidence="1 2">
    <name type="scientific">Candidatus Thiothrix phosphatis</name>
    <dbReference type="NCBI Taxonomy" id="3112415"/>
    <lineage>
        <taxon>Bacteria</taxon>
        <taxon>Pseudomonadati</taxon>
        <taxon>Pseudomonadota</taxon>
        <taxon>Gammaproteobacteria</taxon>
        <taxon>Thiotrichales</taxon>
        <taxon>Thiotrichaceae</taxon>
        <taxon>Thiothrix</taxon>
    </lineage>
</organism>
<reference evidence="2" key="1">
    <citation type="submission" date="2023-07" db="EMBL/GenBank/DDBJ databases">
        <title>The carbon used by Thiothrix.</title>
        <authorList>
            <person name="Chen L."/>
        </authorList>
    </citation>
    <scope>NUCLEOTIDE SEQUENCE [LARGE SCALE GENOMIC DNA]</scope>
</reference>